<evidence type="ECO:0000256" key="8">
    <source>
        <dbReference type="ARBA" id="ARBA00022692"/>
    </source>
</evidence>
<evidence type="ECO:0000313" key="14">
    <source>
        <dbReference type="EMBL" id="HJC41142.1"/>
    </source>
</evidence>
<feature type="transmembrane region" description="Helical" evidence="13">
    <location>
        <begin position="158"/>
        <end position="181"/>
    </location>
</feature>
<evidence type="ECO:0000256" key="7">
    <source>
        <dbReference type="ARBA" id="ARBA00022475"/>
    </source>
</evidence>
<dbReference type="Proteomes" id="UP000823882">
    <property type="component" value="Unassembled WGS sequence"/>
</dbReference>
<keyword evidence="7" id="KW-1003">Cell membrane</keyword>
<feature type="transmembrane region" description="Helical" evidence="13">
    <location>
        <begin position="314"/>
        <end position="340"/>
    </location>
</feature>
<keyword evidence="6" id="KW-0050">Antiport</keyword>
<evidence type="ECO:0000256" key="10">
    <source>
        <dbReference type="ARBA" id="ARBA00023065"/>
    </source>
</evidence>
<dbReference type="PANTHER" id="PTHR43298">
    <property type="entry name" value="MULTIDRUG RESISTANCE PROTEIN NORM-RELATED"/>
    <property type="match status" value="1"/>
</dbReference>
<evidence type="ECO:0000256" key="13">
    <source>
        <dbReference type="SAM" id="Phobius"/>
    </source>
</evidence>
<dbReference type="GO" id="GO:0005886">
    <property type="term" value="C:plasma membrane"/>
    <property type="evidence" value="ECO:0007669"/>
    <property type="project" value="UniProtKB-SubCell"/>
</dbReference>
<evidence type="ECO:0000256" key="9">
    <source>
        <dbReference type="ARBA" id="ARBA00022989"/>
    </source>
</evidence>
<keyword evidence="10" id="KW-0406">Ion transport</keyword>
<dbReference type="EMBL" id="DWWJ01000108">
    <property type="protein sequence ID" value="HJC41142.1"/>
    <property type="molecule type" value="Genomic_DNA"/>
</dbReference>
<feature type="transmembrane region" description="Helical" evidence="13">
    <location>
        <begin position="193"/>
        <end position="214"/>
    </location>
</feature>
<dbReference type="PANTHER" id="PTHR43298:SF2">
    <property type="entry name" value="FMN_FAD EXPORTER YEEO-RELATED"/>
    <property type="match status" value="1"/>
</dbReference>
<evidence type="ECO:0000256" key="1">
    <source>
        <dbReference type="ARBA" id="ARBA00003408"/>
    </source>
</evidence>
<feature type="transmembrane region" description="Helical" evidence="13">
    <location>
        <begin position="346"/>
        <end position="370"/>
    </location>
</feature>
<dbReference type="PIRSF" id="PIRSF006603">
    <property type="entry name" value="DinF"/>
    <property type="match status" value="1"/>
</dbReference>
<feature type="transmembrane region" description="Helical" evidence="13">
    <location>
        <begin position="235"/>
        <end position="260"/>
    </location>
</feature>
<reference evidence="14" key="1">
    <citation type="journal article" date="2021" name="PeerJ">
        <title>Extensive microbial diversity within the chicken gut microbiome revealed by metagenomics and culture.</title>
        <authorList>
            <person name="Gilroy R."/>
            <person name="Ravi A."/>
            <person name="Getino M."/>
            <person name="Pursley I."/>
            <person name="Horton D.L."/>
            <person name="Alikhan N.F."/>
            <person name="Baker D."/>
            <person name="Gharbi K."/>
            <person name="Hall N."/>
            <person name="Watson M."/>
            <person name="Adriaenssens E.M."/>
            <person name="Foster-Nyarko E."/>
            <person name="Jarju S."/>
            <person name="Secka A."/>
            <person name="Antonio M."/>
            <person name="Oren A."/>
            <person name="Chaudhuri R.R."/>
            <person name="La Ragione R."/>
            <person name="Hildebrand F."/>
            <person name="Pallen M.J."/>
        </authorList>
    </citation>
    <scope>NUCLEOTIDE SEQUENCE</scope>
    <source>
        <strain evidence="14">CHK186-1790</strain>
    </source>
</reference>
<comment type="function">
    <text evidence="1">Multidrug efflux pump.</text>
</comment>
<feature type="transmembrane region" description="Helical" evidence="13">
    <location>
        <begin position="280"/>
        <end position="302"/>
    </location>
</feature>
<dbReference type="InterPro" id="IPR048279">
    <property type="entry name" value="MdtK-like"/>
</dbReference>
<feature type="transmembrane region" description="Helical" evidence="13">
    <location>
        <begin position="9"/>
        <end position="30"/>
    </location>
</feature>
<keyword evidence="9 13" id="KW-1133">Transmembrane helix</keyword>
<name>A0A9D2SZR2_9FIRM</name>
<evidence type="ECO:0000256" key="11">
    <source>
        <dbReference type="ARBA" id="ARBA00023136"/>
    </source>
</evidence>
<sequence length="451" mass="48404">MGYMPINRLLLSMSLPMMISMLVQALYNVVDSVFVSYISEDALAAVGLAFPAQNLMIAVATGTGVGINALLSKSLGEKNFDTANRTAVNGIFLAFCSWVVFAVLGGLFSRTFMELQSDVPAIVDYGTTYLSIVTVVSCGIMFQVCFERLLQSTGKTIFTMISQATGAIINIIMDPVLIFGIGPFPEMGMAGAAWATVLGQIIGALLGCWCNLHYNPELTLTFRGFRPSGTIIGKIYSVGVPSIIMSSIGSVMTFGMNKILGVFNSTAVAVFSAYFKLESFVFMPVFGLNNGIVPIIAYNYGARRPDRIAKTARLGVLYGLVIMVVGTLLFCVVPHLLLGIFNASDYMLTLGVPALRIISLSFPFAAFGIVTSSVCQALGKGVLSLTVSVLRQLVLILPVAWLLGQVAGLNAVWLAFPFAEVFSFLLSAFFMAYLFRTIVRPLRAPESGSLA</sequence>
<dbReference type="AlphaFoldDB" id="A0A9D2SZR2"/>
<feature type="transmembrane region" description="Helical" evidence="13">
    <location>
        <begin position="415"/>
        <end position="435"/>
    </location>
</feature>
<feature type="transmembrane region" description="Helical" evidence="13">
    <location>
        <begin position="382"/>
        <end position="403"/>
    </location>
</feature>
<gene>
    <name evidence="14" type="ORF">H9701_06275</name>
</gene>
<accession>A0A9D2SZR2</accession>
<dbReference type="CDD" id="cd13144">
    <property type="entry name" value="MATE_like_4"/>
    <property type="match status" value="1"/>
</dbReference>
<feature type="transmembrane region" description="Helical" evidence="13">
    <location>
        <begin position="42"/>
        <end position="67"/>
    </location>
</feature>
<protein>
    <recommendedName>
        <fullName evidence="4">Probable multidrug resistance protein NorM</fullName>
    </recommendedName>
    <alternativeName>
        <fullName evidence="12">Multidrug-efflux transporter</fullName>
    </alternativeName>
</protein>
<dbReference type="GO" id="GO:0015297">
    <property type="term" value="F:antiporter activity"/>
    <property type="evidence" value="ECO:0007669"/>
    <property type="project" value="UniProtKB-KW"/>
</dbReference>
<dbReference type="Pfam" id="PF01554">
    <property type="entry name" value="MatE"/>
    <property type="match status" value="2"/>
</dbReference>
<keyword evidence="11 13" id="KW-0472">Membrane</keyword>
<keyword evidence="8 13" id="KW-0812">Transmembrane</keyword>
<comment type="caution">
    <text evidence="14">The sequence shown here is derived from an EMBL/GenBank/DDBJ whole genome shotgun (WGS) entry which is preliminary data.</text>
</comment>
<dbReference type="GO" id="GO:0042910">
    <property type="term" value="F:xenobiotic transmembrane transporter activity"/>
    <property type="evidence" value="ECO:0007669"/>
    <property type="project" value="InterPro"/>
</dbReference>
<keyword evidence="5" id="KW-0813">Transport</keyword>
<reference evidence="14" key="2">
    <citation type="submission" date="2021-04" db="EMBL/GenBank/DDBJ databases">
        <authorList>
            <person name="Gilroy R."/>
        </authorList>
    </citation>
    <scope>NUCLEOTIDE SEQUENCE</scope>
    <source>
        <strain evidence="14">CHK186-1790</strain>
    </source>
</reference>
<feature type="transmembrane region" description="Helical" evidence="13">
    <location>
        <begin position="87"/>
        <end position="108"/>
    </location>
</feature>
<comment type="similarity">
    <text evidence="3">Belongs to the multi antimicrobial extrusion (MATE) (TC 2.A.66.1) family.</text>
</comment>
<evidence type="ECO:0000256" key="12">
    <source>
        <dbReference type="ARBA" id="ARBA00031636"/>
    </source>
</evidence>
<dbReference type="GO" id="GO:0006811">
    <property type="term" value="P:monoatomic ion transport"/>
    <property type="evidence" value="ECO:0007669"/>
    <property type="project" value="UniProtKB-KW"/>
</dbReference>
<feature type="transmembrane region" description="Helical" evidence="13">
    <location>
        <begin position="128"/>
        <end position="146"/>
    </location>
</feature>
<evidence type="ECO:0000256" key="6">
    <source>
        <dbReference type="ARBA" id="ARBA00022449"/>
    </source>
</evidence>
<comment type="subcellular location">
    <subcellularLocation>
        <location evidence="2">Cell membrane</location>
        <topology evidence="2">Multi-pass membrane protein</topology>
    </subcellularLocation>
</comment>
<evidence type="ECO:0000256" key="4">
    <source>
        <dbReference type="ARBA" id="ARBA00020268"/>
    </source>
</evidence>
<evidence type="ECO:0000256" key="2">
    <source>
        <dbReference type="ARBA" id="ARBA00004651"/>
    </source>
</evidence>
<proteinExistence type="inferred from homology"/>
<evidence type="ECO:0000256" key="5">
    <source>
        <dbReference type="ARBA" id="ARBA00022448"/>
    </source>
</evidence>
<dbReference type="NCBIfam" id="TIGR00797">
    <property type="entry name" value="matE"/>
    <property type="match status" value="1"/>
</dbReference>
<dbReference type="InterPro" id="IPR050222">
    <property type="entry name" value="MATE_MdtK"/>
</dbReference>
<evidence type="ECO:0000313" key="15">
    <source>
        <dbReference type="Proteomes" id="UP000823882"/>
    </source>
</evidence>
<evidence type="ECO:0000256" key="3">
    <source>
        <dbReference type="ARBA" id="ARBA00010199"/>
    </source>
</evidence>
<dbReference type="InterPro" id="IPR002528">
    <property type="entry name" value="MATE_fam"/>
</dbReference>
<organism evidence="14 15">
    <name type="scientific">Candidatus Intestinimonas pullistercoris</name>
    <dbReference type="NCBI Taxonomy" id="2838623"/>
    <lineage>
        <taxon>Bacteria</taxon>
        <taxon>Bacillati</taxon>
        <taxon>Bacillota</taxon>
        <taxon>Clostridia</taxon>
        <taxon>Eubacteriales</taxon>
        <taxon>Intestinimonas</taxon>
    </lineage>
</organism>